<dbReference type="InterPro" id="IPR006059">
    <property type="entry name" value="SBP"/>
</dbReference>
<dbReference type="Pfam" id="PF01547">
    <property type="entry name" value="SBP_bac_1"/>
    <property type="match status" value="1"/>
</dbReference>
<evidence type="ECO:0000313" key="3">
    <source>
        <dbReference type="Proteomes" id="UP000217889"/>
    </source>
</evidence>
<feature type="compositionally biased region" description="Basic and acidic residues" evidence="1">
    <location>
        <begin position="1"/>
        <end position="12"/>
    </location>
</feature>
<dbReference type="SUPFAM" id="SSF53850">
    <property type="entry name" value="Periplasmic binding protein-like II"/>
    <property type="match status" value="1"/>
</dbReference>
<dbReference type="PANTHER" id="PTHR43649">
    <property type="entry name" value="ARABINOSE-BINDING PROTEIN-RELATED"/>
    <property type="match status" value="1"/>
</dbReference>
<accession>A0A291GZY1</accession>
<dbReference type="InterPro" id="IPR006311">
    <property type="entry name" value="TAT_signal"/>
</dbReference>
<dbReference type="Proteomes" id="UP000217889">
    <property type="component" value="Chromosome"/>
</dbReference>
<dbReference type="Gene3D" id="3.40.190.10">
    <property type="entry name" value="Periplasmic binding protein-like II"/>
    <property type="match status" value="1"/>
</dbReference>
<dbReference type="PROSITE" id="PS51318">
    <property type="entry name" value="TAT"/>
    <property type="match status" value="1"/>
</dbReference>
<dbReference type="AlphaFoldDB" id="A0A291GZY1"/>
<feature type="compositionally biased region" description="Basic residues" evidence="1">
    <location>
        <begin position="51"/>
        <end position="64"/>
    </location>
</feature>
<feature type="region of interest" description="Disordered" evidence="1">
    <location>
        <begin position="1"/>
        <end position="64"/>
    </location>
</feature>
<name>A0A291GZY1_9MICO</name>
<reference evidence="2 3" key="1">
    <citation type="journal article" date="2014" name="Int. J. Syst. Evol. Microbiol.">
        <title>Brachybacterium ginsengisoli sp. nov., isolated from soil of a ginseng field.</title>
        <authorList>
            <person name="Hoang V.A."/>
            <person name="Kim Y.J."/>
            <person name="Nguyen N.L."/>
            <person name="Yang D.C."/>
        </authorList>
    </citation>
    <scope>NUCLEOTIDE SEQUENCE [LARGE SCALE GENOMIC DNA]</scope>
    <source>
        <strain evidence="2 3">DCY80</strain>
    </source>
</reference>
<organism evidence="2 3">
    <name type="scientific">Brachybacterium ginsengisoli</name>
    <dbReference type="NCBI Taxonomy" id="1331682"/>
    <lineage>
        <taxon>Bacteria</taxon>
        <taxon>Bacillati</taxon>
        <taxon>Actinomycetota</taxon>
        <taxon>Actinomycetes</taxon>
        <taxon>Micrococcales</taxon>
        <taxon>Dermabacteraceae</taxon>
        <taxon>Brachybacterium</taxon>
    </lineage>
</organism>
<dbReference type="InterPro" id="IPR050490">
    <property type="entry name" value="Bact_solute-bd_prot1"/>
</dbReference>
<gene>
    <name evidence="2" type="ORF">CFK41_13955</name>
</gene>
<evidence type="ECO:0000313" key="2">
    <source>
        <dbReference type="EMBL" id="ATG55755.1"/>
    </source>
</evidence>
<dbReference type="PANTHER" id="PTHR43649:SF30">
    <property type="entry name" value="ABC TRANSPORTER SUBSTRATE-BINDING PROTEIN"/>
    <property type="match status" value="1"/>
</dbReference>
<dbReference type="KEGG" id="bgg:CFK41_13955"/>
<feature type="compositionally biased region" description="Basic residues" evidence="1">
    <location>
        <begin position="29"/>
        <end position="42"/>
    </location>
</feature>
<proteinExistence type="predicted"/>
<evidence type="ECO:0000256" key="1">
    <source>
        <dbReference type="SAM" id="MobiDB-lite"/>
    </source>
</evidence>
<dbReference type="CDD" id="cd13585">
    <property type="entry name" value="PBP2_TMBP_like"/>
    <property type="match status" value="1"/>
</dbReference>
<protein>
    <submittedName>
        <fullName evidence="2">Sugar ABC transporter substrate-binding protein</fullName>
    </submittedName>
</protein>
<sequence length="500" mass="54175">MTPDKHFREKPTKTSRTPLTDCSAPPTVPRKRLLRSFTHRRVPSGGSAVRLRPHHPHHSPGLSRRRLLGGSAAAVGTGLLSSCGTGSGDDAPLSFWNFYSPAPQQDPNLVAQSDWFATAIRRWNSANPRQIEPVYMTGDQMNQRMPVAFASGDGPDIFLISPGDYLRYANGGVLQDLAPHMEQEAIDDYFPQALATRRNGDGIYGLPMEQEPLALFYDPDLLESAGISQGDLPADWEQLLDLGARLSTGNQTGLVLDVDPGYYQNFTFYPWLWQTGGDVIDPGSQAPIFDADGPRAALDLYGRAIASGATPRTRPANGDIVGAFSSQFAAFWQTGVWDVQNLLLNAPDKSFGVMPLPPPPGGEKVTALGGWAWCVNARGRDPEAAARFVVSVLGSMDEQSIAHNAAWNSPTIKGNMPARASVDAALDAENAFDDERYRVFREDILPTGRAEPRFPPVVYKAVSDALQAVQLAGADPAEEAERAQASLEGYLETYRGGSLI</sequence>
<keyword evidence="3" id="KW-1185">Reference proteome</keyword>
<dbReference type="EMBL" id="CP023564">
    <property type="protein sequence ID" value="ATG55755.1"/>
    <property type="molecule type" value="Genomic_DNA"/>
</dbReference>